<reference evidence="4" key="1">
    <citation type="submission" date="2021-10" db="EMBL/GenBank/DDBJ databases">
        <title>De novo Genome Assembly of Clathrus columnatus (Basidiomycota, Fungi) Using Illumina and Nanopore Sequence Data.</title>
        <authorList>
            <person name="Ogiso-Tanaka E."/>
            <person name="Itagaki H."/>
            <person name="Hosoya T."/>
            <person name="Hosaka K."/>
        </authorList>
    </citation>
    <scope>NUCLEOTIDE SEQUENCE</scope>
    <source>
        <strain evidence="4">MO-923</strain>
    </source>
</reference>
<comment type="caution">
    <text evidence="4">The sequence shown here is derived from an EMBL/GenBank/DDBJ whole genome shotgun (WGS) entry which is preliminary data.</text>
</comment>
<name>A0AAV5AKE4_9AGAM</name>
<feature type="signal peptide" evidence="3">
    <location>
        <begin position="1"/>
        <end position="25"/>
    </location>
</feature>
<dbReference type="Proteomes" id="UP001050691">
    <property type="component" value="Unassembled WGS sequence"/>
</dbReference>
<dbReference type="Gene3D" id="2.40.40.10">
    <property type="entry name" value="RlpA-like domain"/>
    <property type="match status" value="1"/>
</dbReference>
<keyword evidence="1 3" id="KW-0732">Signal</keyword>
<dbReference type="SUPFAM" id="SSF50685">
    <property type="entry name" value="Barwin-like endoglucanases"/>
    <property type="match status" value="1"/>
</dbReference>
<evidence type="ECO:0008006" key="6">
    <source>
        <dbReference type="Google" id="ProtNLM"/>
    </source>
</evidence>
<evidence type="ECO:0000256" key="3">
    <source>
        <dbReference type="SAM" id="SignalP"/>
    </source>
</evidence>
<proteinExistence type="predicted"/>
<protein>
    <recommendedName>
        <fullName evidence="6">RlpA-like protein double-psi beta-barrel domain-containing protein</fullName>
    </recommendedName>
</protein>
<gene>
    <name evidence="4" type="ORF">Clacol_007415</name>
</gene>
<feature type="region of interest" description="Disordered" evidence="2">
    <location>
        <begin position="144"/>
        <end position="177"/>
    </location>
</feature>
<organism evidence="4 5">
    <name type="scientific">Clathrus columnatus</name>
    <dbReference type="NCBI Taxonomy" id="1419009"/>
    <lineage>
        <taxon>Eukaryota</taxon>
        <taxon>Fungi</taxon>
        <taxon>Dikarya</taxon>
        <taxon>Basidiomycota</taxon>
        <taxon>Agaricomycotina</taxon>
        <taxon>Agaricomycetes</taxon>
        <taxon>Phallomycetidae</taxon>
        <taxon>Phallales</taxon>
        <taxon>Clathraceae</taxon>
        <taxon>Clathrus</taxon>
    </lineage>
</organism>
<dbReference type="EMBL" id="BPWL01000008">
    <property type="protein sequence ID" value="GJJ13164.1"/>
    <property type="molecule type" value="Genomic_DNA"/>
</dbReference>
<dbReference type="PANTHER" id="PTHR31836">
    <property type="match status" value="1"/>
</dbReference>
<feature type="chain" id="PRO_5043338264" description="RlpA-like protein double-psi beta-barrel domain-containing protein" evidence="3">
    <location>
        <begin position="26"/>
        <end position="177"/>
    </location>
</feature>
<dbReference type="AlphaFoldDB" id="A0AAV5AKE4"/>
<accession>A0AAV5AKE4</accession>
<dbReference type="CDD" id="cd22191">
    <property type="entry name" value="DPBB_RlpA_EXP_N-like"/>
    <property type="match status" value="1"/>
</dbReference>
<dbReference type="InterPro" id="IPR036908">
    <property type="entry name" value="RlpA-like_sf"/>
</dbReference>
<evidence type="ECO:0000256" key="2">
    <source>
        <dbReference type="SAM" id="MobiDB-lite"/>
    </source>
</evidence>
<keyword evidence="5" id="KW-1185">Reference proteome</keyword>
<evidence type="ECO:0000256" key="1">
    <source>
        <dbReference type="ARBA" id="ARBA00022729"/>
    </source>
</evidence>
<evidence type="ECO:0000313" key="5">
    <source>
        <dbReference type="Proteomes" id="UP001050691"/>
    </source>
</evidence>
<sequence>MFLRKVFIPVFILTSSISTVPGVRAEPISFVQSRIEARATPTIHHGSGYWFEQRNHAGACGRVHQDTDLVVALQTSMYAGGRNCWRKVEIVEKATGRVEVATVANQCPTCPGIQDLDMSKGLFTRFANQGIGKLNVLTTRKDSESALNDNPGDLSHFTSLPTPSGRCAKGTSVDIDD</sequence>
<dbReference type="PANTHER" id="PTHR31836:SF28">
    <property type="entry name" value="SRCR DOMAIN-CONTAINING PROTEIN-RELATED"/>
    <property type="match status" value="1"/>
</dbReference>
<dbReference type="InterPro" id="IPR051477">
    <property type="entry name" value="Expansin_CellWall"/>
</dbReference>
<evidence type="ECO:0000313" key="4">
    <source>
        <dbReference type="EMBL" id="GJJ13164.1"/>
    </source>
</evidence>